<proteinExistence type="predicted"/>
<dbReference type="EnsemblMetazoa" id="tetur08g00120.1">
    <property type="protein sequence ID" value="tetur08g00120.1"/>
    <property type="gene ID" value="tetur08g00120"/>
</dbReference>
<dbReference type="SMART" id="SM01297">
    <property type="entry name" value="KAP"/>
    <property type="match status" value="1"/>
</dbReference>
<reference evidence="3" key="1">
    <citation type="submission" date="2011-08" db="EMBL/GenBank/DDBJ databases">
        <authorList>
            <person name="Rombauts S."/>
        </authorList>
    </citation>
    <scope>NUCLEOTIDE SEQUENCE</scope>
    <source>
        <strain evidence="3">London</strain>
    </source>
</reference>
<evidence type="ECO:0000256" key="1">
    <source>
        <dbReference type="SAM" id="MobiDB-lite"/>
    </source>
</evidence>
<dbReference type="GO" id="GO:0019894">
    <property type="term" value="F:kinesin binding"/>
    <property type="evidence" value="ECO:0007669"/>
    <property type="project" value="InterPro"/>
</dbReference>
<organism evidence="2 3">
    <name type="scientific">Tetranychus urticae</name>
    <name type="common">Two-spotted spider mite</name>
    <dbReference type="NCBI Taxonomy" id="32264"/>
    <lineage>
        <taxon>Eukaryota</taxon>
        <taxon>Metazoa</taxon>
        <taxon>Ecdysozoa</taxon>
        <taxon>Arthropoda</taxon>
        <taxon>Chelicerata</taxon>
        <taxon>Arachnida</taxon>
        <taxon>Acari</taxon>
        <taxon>Acariformes</taxon>
        <taxon>Trombidiformes</taxon>
        <taxon>Prostigmata</taxon>
        <taxon>Eleutherengona</taxon>
        <taxon>Raphignathae</taxon>
        <taxon>Tetranychoidea</taxon>
        <taxon>Tetranychidae</taxon>
        <taxon>Tetranychus</taxon>
    </lineage>
</organism>
<feature type="region of interest" description="Disordered" evidence="1">
    <location>
        <begin position="868"/>
        <end position="890"/>
    </location>
</feature>
<dbReference type="SUPFAM" id="SSF48371">
    <property type="entry name" value="ARM repeat"/>
    <property type="match status" value="1"/>
</dbReference>
<evidence type="ECO:0000313" key="3">
    <source>
        <dbReference type="Proteomes" id="UP000015104"/>
    </source>
</evidence>
<dbReference type="InterPro" id="IPR016024">
    <property type="entry name" value="ARM-type_fold"/>
</dbReference>
<dbReference type="Gene3D" id="1.25.10.10">
    <property type="entry name" value="Leucine-rich Repeat Variant"/>
    <property type="match status" value="2"/>
</dbReference>
<dbReference type="GO" id="GO:0044782">
    <property type="term" value="P:cilium organization"/>
    <property type="evidence" value="ECO:0007669"/>
    <property type="project" value="TreeGrafter"/>
</dbReference>
<dbReference type="PANTHER" id="PTHR15605">
    <property type="entry name" value="KINESIN-ASSOCIATED PROTEINS"/>
    <property type="match status" value="1"/>
</dbReference>
<dbReference type="GO" id="GO:0016939">
    <property type="term" value="C:kinesin II complex"/>
    <property type="evidence" value="ECO:0007669"/>
    <property type="project" value="TreeGrafter"/>
</dbReference>
<dbReference type="Pfam" id="PF05804">
    <property type="entry name" value="KAP"/>
    <property type="match status" value="2"/>
</dbReference>
<dbReference type="STRING" id="32264.T1KAE8"/>
<feature type="region of interest" description="Disordered" evidence="1">
    <location>
        <begin position="933"/>
        <end position="983"/>
    </location>
</feature>
<accession>T1KAE8</accession>
<dbReference type="InterPro" id="IPR008658">
    <property type="entry name" value="KAP3"/>
</dbReference>
<sequence>MDDFGNNNLQRNIQLKNIEVHPTEQTLILNCELEPSLRIGSSENNFLETNREFQRYIRLKSLEETSDVDSIVSQVIAKSKGLLTISHRDEIKQLIIYLKNRSIQSTVRATATGATFDSFRPKTAGARLADSNQSFNSYNVDNNQQPTRLKSSTSVNSFSSNGIDKNIGNRVGDSLNIESIFGDIKRLINRVLPDESQNNGITLSAVDDYMQLLYENYSEKIRGASAIYQLTLNHENLLPLSTNEPLNCALSRVLREDGRKNLDLGIILTGIFANFSVYRQFHPMIKHFQLGGLCLENIQAELEREESLFTDLADIQAAMKAESQTSSVPGSRMSSAVLSSEYERTLRKYQSLVIKQNLFLRAAYTVLLHLSEDRKKEIKMVNKGIIECLIKTLDRENWLQLLYLAIYFLKRLSVYGENKDAMISMGIIDKISAILNNQVASSSIGHLVNTLELVHNLSFDTNFRSLMVQRNLVSKIISFLHKMTKSSQSSSMVSLSESNPTSTHNLINGSSAKQVNPNFILDKLIYQIVYLFTIESKHRVLVTLSLGPDQIHSLTNRAIKCLNDSKLSYPSTELMSLLINLSTNRRNAQLICDKERLKCLLNHIVAVLSNKMSITQTDIMVLKLVRNLSQHEDSYKMNFLDYIETLVSLLVARPPQSIDLNTEILMTQGHNQNLTNGNESNWDSMVSIEILGILCNMINLPGVDWLTLASSKGLFKWLSTVLSANDHTYEDDLILECILVISCIANCRDACLYALNCDCLKLLINQLNAKQEEDEIVLQIIFIFHLMLRESDVRKIILAPETQVMAYLFDLMNDKNPEIRKLCKSSLNVIFEFEDELKDKIREESFKIYNKQWLEMILSRQENGIGFGNEKRRLTNGSSSGSNITNNNNIIGVPGANDNEMQDEYENYHLKNNDTDEDIMGINYNNLLLHTDVLSDSPPSSGPMTDDQEASSLSMNESINRSSLNSRPQTGYKKRGTGRTVKSSLRNDSRTLNKAKSSNNILHL</sequence>
<dbReference type="GO" id="GO:0005930">
    <property type="term" value="C:axoneme"/>
    <property type="evidence" value="ECO:0007669"/>
    <property type="project" value="TreeGrafter"/>
</dbReference>
<keyword evidence="3" id="KW-1185">Reference proteome</keyword>
<feature type="region of interest" description="Disordered" evidence="1">
    <location>
        <begin position="135"/>
        <end position="155"/>
    </location>
</feature>
<name>T1KAE8_TETUR</name>
<dbReference type="eggNOG" id="KOG1222">
    <property type="taxonomic scope" value="Eukaryota"/>
</dbReference>
<dbReference type="Proteomes" id="UP000015104">
    <property type="component" value="Unassembled WGS sequence"/>
</dbReference>
<protein>
    <submittedName>
        <fullName evidence="2">Uncharacterized protein</fullName>
    </submittedName>
</protein>
<dbReference type="GO" id="GO:0007018">
    <property type="term" value="P:microtubule-based movement"/>
    <property type="evidence" value="ECO:0007669"/>
    <property type="project" value="TreeGrafter"/>
</dbReference>
<reference evidence="2" key="2">
    <citation type="submission" date="2015-06" db="UniProtKB">
        <authorList>
            <consortium name="EnsemblMetazoa"/>
        </authorList>
    </citation>
    <scope>IDENTIFICATION</scope>
</reference>
<feature type="compositionally biased region" description="Polar residues" evidence="1">
    <location>
        <begin position="135"/>
        <end position="150"/>
    </location>
</feature>
<dbReference type="HOGENOM" id="CLU_009879_0_0_1"/>
<evidence type="ECO:0000313" key="2">
    <source>
        <dbReference type="EnsemblMetazoa" id="tetur08g00120.1"/>
    </source>
</evidence>
<feature type="compositionally biased region" description="Polar residues" evidence="1">
    <location>
        <begin position="950"/>
        <end position="969"/>
    </location>
</feature>
<feature type="compositionally biased region" description="Low complexity" evidence="1">
    <location>
        <begin position="875"/>
        <end position="890"/>
    </location>
</feature>
<dbReference type="InterPro" id="IPR011989">
    <property type="entry name" value="ARM-like"/>
</dbReference>
<dbReference type="EMBL" id="CAEY01001938">
    <property type="status" value="NOT_ANNOTATED_CDS"/>
    <property type="molecule type" value="Genomic_DNA"/>
</dbReference>
<dbReference type="AlphaFoldDB" id="T1KAE8"/>
<dbReference type="GO" id="GO:0035869">
    <property type="term" value="C:ciliary transition zone"/>
    <property type="evidence" value="ECO:0007669"/>
    <property type="project" value="TreeGrafter"/>
</dbReference>
<dbReference type="PANTHER" id="PTHR15605:SF2">
    <property type="entry name" value="KINESIN-ASSOCIATED PROTEIN 3"/>
    <property type="match status" value="1"/>
</dbReference>